<keyword evidence="2" id="KW-1185">Reference proteome</keyword>
<accession>A0A0L0C4C6</accession>
<proteinExistence type="predicted"/>
<dbReference type="Proteomes" id="UP000037069">
    <property type="component" value="Unassembled WGS sequence"/>
</dbReference>
<evidence type="ECO:0000313" key="2">
    <source>
        <dbReference type="Proteomes" id="UP000037069"/>
    </source>
</evidence>
<reference evidence="1 2" key="1">
    <citation type="journal article" date="2015" name="Nat. Commun.">
        <title>Lucilia cuprina genome unlocks parasitic fly biology to underpin future interventions.</title>
        <authorList>
            <person name="Anstead C.A."/>
            <person name="Korhonen P.K."/>
            <person name="Young N.D."/>
            <person name="Hall R.S."/>
            <person name="Jex A.R."/>
            <person name="Murali S.C."/>
            <person name="Hughes D.S."/>
            <person name="Lee S.F."/>
            <person name="Perry T."/>
            <person name="Stroehlein A.J."/>
            <person name="Ansell B.R."/>
            <person name="Breugelmans B."/>
            <person name="Hofmann A."/>
            <person name="Qu J."/>
            <person name="Dugan S."/>
            <person name="Lee S.L."/>
            <person name="Chao H."/>
            <person name="Dinh H."/>
            <person name="Han Y."/>
            <person name="Doddapaneni H.V."/>
            <person name="Worley K.C."/>
            <person name="Muzny D.M."/>
            <person name="Ioannidis P."/>
            <person name="Waterhouse R.M."/>
            <person name="Zdobnov E.M."/>
            <person name="James P.J."/>
            <person name="Bagnall N.H."/>
            <person name="Kotze A.C."/>
            <person name="Gibbs R.A."/>
            <person name="Richards S."/>
            <person name="Batterham P."/>
            <person name="Gasser R.B."/>
        </authorList>
    </citation>
    <scope>NUCLEOTIDE SEQUENCE [LARGE SCALE GENOMIC DNA]</scope>
    <source>
        <strain evidence="1 2">LS</strain>
        <tissue evidence="1">Full body</tissue>
    </source>
</reference>
<gene>
    <name evidence="1" type="ORF">FF38_02657</name>
</gene>
<name>A0A0L0C4C6_LUCCU</name>
<protein>
    <submittedName>
        <fullName evidence="1">Uncharacterized protein</fullName>
    </submittedName>
</protein>
<sequence>MLKDIDIAEEANNTDQLFFSLKDQELCSAESECLMLKDIDIAETANNTGQLFFNSKTKDCVPLNPNVGSEKTLFMPDVFAVSLPVTSLGANTDSTVWKVMFYISEVNNGMVIGIVTEAQPVVENDHREISPLNATAFKAAANSFKVLPWRLMIWSALKSYHNTQI</sequence>
<dbReference type="EMBL" id="JRES01000930">
    <property type="protein sequence ID" value="KNC27218.1"/>
    <property type="molecule type" value="Genomic_DNA"/>
</dbReference>
<comment type="caution">
    <text evidence="1">The sequence shown here is derived from an EMBL/GenBank/DDBJ whole genome shotgun (WGS) entry which is preliminary data.</text>
</comment>
<evidence type="ECO:0000313" key="1">
    <source>
        <dbReference type="EMBL" id="KNC27218.1"/>
    </source>
</evidence>
<dbReference type="AlphaFoldDB" id="A0A0L0C4C6"/>
<organism evidence="1 2">
    <name type="scientific">Lucilia cuprina</name>
    <name type="common">Green bottle fly</name>
    <name type="synonym">Australian sheep blowfly</name>
    <dbReference type="NCBI Taxonomy" id="7375"/>
    <lineage>
        <taxon>Eukaryota</taxon>
        <taxon>Metazoa</taxon>
        <taxon>Ecdysozoa</taxon>
        <taxon>Arthropoda</taxon>
        <taxon>Hexapoda</taxon>
        <taxon>Insecta</taxon>
        <taxon>Pterygota</taxon>
        <taxon>Neoptera</taxon>
        <taxon>Endopterygota</taxon>
        <taxon>Diptera</taxon>
        <taxon>Brachycera</taxon>
        <taxon>Muscomorpha</taxon>
        <taxon>Oestroidea</taxon>
        <taxon>Calliphoridae</taxon>
        <taxon>Luciliinae</taxon>
        <taxon>Lucilia</taxon>
    </lineage>
</organism>